<dbReference type="InterPro" id="IPR013328">
    <property type="entry name" value="6PGD_dom2"/>
</dbReference>
<dbReference type="OrthoDB" id="943692at2"/>
<proteinExistence type="predicted"/>
<dbReference type="Gene3D" id="3.40.50.720">
    <property type="entry name" value="NAD(P)-binding Rossmann-like Domain"/>
    <property type="match status" value="1"/>
</dbReference>
<dbReference type="InterPro" id="IPR015814">
    <property type="entry name" value="Pgluconate_DH_NAD-bd_C"/>
</dbReference>
<dbReference type="SUPFAM" id="SSF48179">
    <property type="entry name" value="6-phosphogluconate dehydrogenase C-terminal domain-like"/>
    <property type="match status" value="1"/>
</dbReference>
<dbReference type="InterPro" id="IPR006115">
    <property type="entry name" value="6PGDH_NADP-bd"/>
</dbReference>
<reference evidence="3 4" key="1">
    <citation type="submission" date="2015-07" db="EMBL/GenBank/DDBJ databases">
        <title>Complete genome sequence of Mycobacterium goodii X7B, a facultative thermophilic biodesulfurizing bacterium.</title>
        <authorList>
            <person name="Yu B."/>
            <person name="Li F."/>
            <person name="Xu P."/>
        </authorList>
    </citation>
    <scope>NUCLEOTIDE SEQUENCE [LARGE SCALE GENOMIC DNA]</scope>
    <source>
        <strain evidence="3 4">X7B</strain>
    </source>
</reference>
<feature type="domain" description="6-phosphogluconate dehydrogenase NADP-binding" evidence="1">
    <location>
        <begin position="3"/>
        <end position="148"/>
    </location>
</feature>
<dbReference type="STRING" id="134601.AFA91_01515"/>
<protein>
    <submittedName>
        <fullName evidence="3">Uncharacterized protein</fullName>
    </submittedName>
</protein>
<dbReference type="PANTHER" id="PTHR43060">
    <property type="entry name" value="3-HYDROXYISOBUTYRATE DEHYDROGENASE-LIKE 1, MITOCHONDRIAL-RELATED"/>
    <property type="match status" value="1"/>
</dbReference>
<evidence type="ECO:0000259" key="1">
    <source>
        <dbReference type="Pfam" id="PF03446"/>
    </source>
</evidence>
<gene>
    <name evidence="3" type="ORF">AFA91_01515</name>
</gene>
<dbReference type="Pfam" id="PF09130">
    <property type="entry name" value="DUF1932"/>
    <property type="match status" value="1"/>
</dbReference>
<dbReference type="PATRIC" id="fig|134601.6.peg.316"/>
<dbReference type="RefSeq" id="WP_049743173.1">
    <property type="nucleotide sequence ID" value="NZ_CP012150.1"/>
</dbReference>
<dbReference type="KEGG" id="mgo:AFA91_01515"/>
<accession>A0A0K0WZZ4</accession>
<dbReference type="AlphaFoldDB" id="A0A0K0WZZ4"/>
<dbReference type="InterPro" id="IPR036291">
    <property type="entry name" value="NAD(P)-bd_dom_sf"/>
</dbReference>
<feature type="domain" description="Phosphogluconate dehydrogenase NAD-binding putative C-terminal" evidence="2">
    <location>
        <begin position="182"/>
        <end position="250"/>
    </location>
</feature>
<dbReference type="EMBL" id="CP012150">
    <property type="protein sequence ID" value="AKS30770.1"/>
    <property type="molecule type" value="Genomic_DNA"/>
</dbReference>
<evidence type="ECO:0000313" key="4">
    <source>
        <dbReference type="Proteomes" id="UP000062255"/>
    </source>
</evidence>
<sequence>MPKVAVVGLGEAGALYARGLRDSGFEVSGYDPYTRLDDVGIVQHDRLESALADVELVITLVGATAAQGVTEAVLEHLKPGAMIADLNTGGPDLKRRLGAAAAERGVRFVDVAVLAPVPRAGVRTPLMASGAGADAFAELFAATGAAVESIGGEPGDAAARKLIRSVFMKGLAAAVLESFGAAEVAGCALWLREQIAAELAGDPHALIDRLIDGSRAHAARRVHEVTDARDYLESIDQPSWTMQAARSWLSSLDRANV</sequence>
<dbReference type="Proteomes" id="UP000062255">
    <property type="component" value="Chromosome"/>
</dbReference>
<dbReference type="SUPFAM" id="SSF51735">
    <property type="entry name" value="NAD(P)-binding Rossmann-fold domains"/>
    <property type="match status" value="1"/>
</dbReference>
<evidence type="ECO:0000259" key="2">
    <source>
        <dbReference type="Pfam" id="PF09130"/>
    </source>
</evidence>
<organism evidence="3 4">
    <name type="scientific">Mycolicibacterium goodii</name>
    <name type="common">Mycobacterium goodii</name>
    <dbReference type="NCBI Taxonomy" id="134601"/>
    <lineage>
        <taxon>Bacteria</taxon>
        <taxon>Bacillati</taxon>
        <taxon>Actinomycetota</taxon>
        <taxon>Actinomycetes</taxon>
        <taxon>Mycobacteriales</taxon>
        <taxon>Mycobacteriaceae</taxon>
        <taxon>Mycolicibacterium</taxon>
    </lineage>
</organism>
<name>A0A0K0WZZ4_MYCGD</name>
<dbReference type="Pfam" id="PF03446">
    <property type="entry name" value="NAD_binding_2"/>
    <property type="match status" value="1"/>
</dbReference>
<dbReference type="GO" id="GO:0050661">
    <property type="term" value="F:NADP binding"/>
    <property type="evidence" value="ECO:0007669"/>
    <property type="project" value="InterPro"/>
</dbReference>
<evidence type="ECO:0000313" key="3">
    <source>
        <dbReference type="EMBL" id="AKS30770.1"/>
    </source>
</evidence>
<dbReference type="PANTHER" id="PTHR43060:SF15">
    <property type="entry name" value="3-HYDROXYISOBUTYRATE DEHYDROGENASE-LIKE 1, MITOCHONDRIAL-RELATED"/>
    <property type="match status" value="1"/>
</dbReference>
<dbReference type="Gene3D" id="1.10.1040.10">
    <property type="entry name" value="N-(1-d-carboxylethyl)-l-norvaline Dehydrogenase, domain 2"/>
    <property type="match status" value="1"/>
</dbReference>
<dbReference type="InterPro" id="IPR008927">
    <property type="entry name" value="6-PGluconate_DH-like_C_sf"/>
</dbReference>